<accession>A0A7S2S5L6</accession>
<dbReference type="PANTHER" id="PTHR28037">
    <property type="entry name" value="ALCOHOL O-ACETYLTRANSFERASE 1-RELATED"/>
    <property type="match status" value="1"/>
</dbReference>
<reference evidence="1" key="1">
    <citation type="submission" date="2021-01" db="EMBL/GenBank/DDBJ databases">
        <authorList>
            <person name="Corre E."/>
            <person name="Pelletier E."/>
            <person name="Niang G."/>
            <person name="Scheremetjew M."/>
            <person name="Finn R."/>
            <person name="Kale V."/>
            <person name="Holt S."/>
            <person name="Cochrane G."/>
            <person name="Meng A."/>
            <person name="Brown T."/>
            <person name="Cohen L."/>
        </authorList>
    </citation>
    <scope>NUCLEOTIDE SEQUENCE</scope>
    <source>
        <strain evidence="1">NY070348D</strain>
    </source>
</reference>
<evidence type="ECO:0008006" key="2">
    <source>
        <dbReference type="Google" id="ProtNLM"/>
    </source>
</evidence>
<proteinExistence type="predicted"/>
<dbReference type="AlphaFoldDB" id="A0A7S2S5L6"/>
<gene>
    <name evidence="1" type="ORF">QSP1433_LOCUS10555</name>
</gene>
<evidence type="ECO:0000313" key="1">
    <source>
        <dbReference type="EMBL" id="CAD9690267.1"/>
    </source>
</evidence>
<dbReference type="PANTHER" id="PTHR28037:SF1">
    <property type="entry name" value="ALCOHOL O-ACETYLTRANSFERASE 1-RELATED"/>
    <property type="match status" value="1"/>
</dbReference>
<name>A0A7S2S5L6_9STRA</name>
<sequence>MLLNLDFLARSTDVGQKRKQKRGNKSELLGGIYLKIMENISSAAEAESLHQHWDFVNLILIVLGAMSFYALGRKRARRQHVSVKAHERKNLGCSFLQGRRVDLSPAENAMISNSVRFPGQMRILSNVELVGPAITKGFVQSKLAILQKRHPVLQCTVEKHSGGHANSYQLVQDGSAKVNIKEIWTTHDGTDKPWQEIWKVEGRNALKVGEMVLRVVIIRYTNEPKRTNLLIMVEHGFSDGLCVSQFVHELLLLMSGDSKLIDAYSFDPLPWNAPLEEMCTTGNRNWLFQILSWMAQSTCSVVSDVIPHKVSPKVVPKDVVKGPELLQTYKDFTPEESARLLQACRENGTSVTAAVAIAMLDAMADVSNTLENTISPRNFVTQIAADLRRHYSQPIDKEHLFYHAACTAPMKLYTMGNLSSSEMWEEARVGRKHVIESSKRGDAKGAAQLLGSILGFEEYIPPCTATLTSWGKLPIQATYGPWTLGAHRPCVNTCNSKLVMVICTTVQNKTNLAFVANSNVSNDKVLELVKMRTYEKLLTMMKK</sequence>
<dbReference type="EMBL" id="HBHK01016813">
    <property type="protein sequence ID" value="CAD9690267.1"/>
    <property type="molecule type" value="Transcribed_RNA"/>
</dbReference>
<dbReference type="Gene3D" id="3.30.559.30">
    <property type="entry name" value="Nonribosomal peptide synthetase, condensation domain"/>
    <property type="match status" value="1"/>
</dbReference>
<organism evidence="1">
    <name type="scientific">Mucochytrium quahogii</name>
    <dbReference type="NCBI Taxonomy" id="96639"/>
    <lineage>
        <taxon>Eukaryota</taxon>
        <taxon>Sar</taxon>
        <taxon>Stramenopiles</taxon>
        <taxon>Bigyra</taxon>
        <taxon>Labyrinthulomycetes</taxon>
        <taxon>Thraustochytrida</taxon>
        <taxon>Thraustochytriidae</taxon>
        <taxon>Mucochytrium</taxon>
    </lineage>
</organism>
<dbReference type="InterPro" id="IPR052058">
    <property type="entry name" value="Alcohol_O-acetyltransferase"/>
</dbReference>
<dbReference type="SUPFAM" id="SSF52777">
    <property type="entry name" value="CoA-dependent acyltransferases"/>
    <property type="match status" value="1"/>
</dbReference>
<protein>
    <recommendedName>
        <fullName evidence="2">Condensation domain-containing protein</fullName>
    </recommendedName>
</protein>